<dbReference type="RefSeq" id="WP_048920524.1">
    <property type="nucleotide sequence ID" value="NZ_CP010777.1"/>
</dbReference>
<dbReference type="Pfam" id="PF19459">
    <property type="entry name" value="DUF5996"/>
    <property type="match status" value="1"/>
</dbReference>
<accession>A0A0H4VIM0</accession>
<evidence type="ECO:0000313" key="2">
    <source>
        <dbReference type="Proteomes" id="UP000036458"/>
    </source>
</evidence>
<sequence>MPHTWPQLSYEKGHETYETLHLFTQIVGKIKLSKMPWTNHSWHVTLKVTPYGFTSEALQEKDFSFQLDFDFLQHLFLVKTSTGETHSFGLEGLSVAGFYQKVKDLLQELGIDCHIHTLPNELENPIPFEKDETHRTYLPEQAAALHQAFLKAQEVFTEFRAGFSGKCSPVHLFWGSFDLAVSRFSGKRAPKHPGGVPHLPDKVAQEAYSHEVYSCGFWPGNSSFPKAAFYSYIYPEPDGLADSAVKPAAAFFDKSLREFILPYQDVQQASNPTGVLMEFLNRTYEAAAELAHWDRKELEFDFHPGKG</sequence>
<organism evidence="1 2">
    <name type="scientific">Rufibacter radiotolerans</name>
    <dbReference type="NCBI Taxonomy" id="1379910"/>
    <lineage>
        <taxon>Bacteria</taxon>
        <taxon>Pseudomonadati</taxon>
        <taxon>Bacteroidota</taxon>
        <taxon>Cytophagia</taxon>
        <taxon>Cytophagales</taxon>
        <taxon>Hymenobacteraceae</taxon>
        <taxon>Rufibacter</taxon>
    </lineage>
</organism>
<dbReference type="Proteomes" id="UP000036458">
    <property type="component" value="Chromosome"/>
</dbReference>
<evidence type="ECO:0000313" key="1">
    <source>
        <dbReference type="EMBL" id="AKQ45635.1"/>
    </source>
</evidence>
<proteinExistence type="predicted"/>
<evidence type="ECO:0008006" key="3">
    <source>
        <dbReference type="Google" id="ProtNLM"/>
    </source>
</evidence>
<name>A0A0H4VIM0_9BACT</name>
<dbReference type="AlphaFoldDB" id="A0A0H4VIM0"/>
<protein>
    <recommendedName>
        <fullName evidence="3">Ava_C0101 and related proteins</fullName>
    </recommendedName>
</protein>
<dbReference type="KEGG" id="ruf:TH63_08190"/>
<dbReference type="OrthoDB" id="9800945at2"/>
<dbReference type="PATRIC" id="fig|1379910.4.peg.1782"/>
<dbReference type="EMBL" id="CP010777">
    <property type="protein sequence ID" value="AKQ45635.1"/>
    <property type="molecule type" value="Genomic_DNA"/>
</dbReference>
<gene>
    <name evidence="1" type="ORF">TH63_08190</name>
</gene>
<keyword evidence="2" id="KW-1185">Reference proteome</keyword>
<dbReference type="InterPro" id="IPR046038">
    <property type="entry name" value="DUF5996"/>
</dbReference>
<reference evidence="1 2" key="1">
    <citation type="submission" date="2015-01" db="EMBL/GenBank/DDBJ databases">
        <title>Rufibacter sp./DG31D/ whole genome sequencing.</title>
        <authorList>
            <person name="Kim M.K."/>
            <person name="Srinivasan S."/>
            <person name="Lee J.-J."/>
        </authorList>
    </citation>
    <scope>NUCLEOTIDE SEQUENCE [LARGE SCALE GENOMIC DNA]</scope>
    <source>
        <strain evidence="1 2">DG31D</strain>
    </source>
</reference>
<dbReference type="STRING" id="1379910.TH63_08190"/>